<feature type="compositionally biased region" description="Polar residues" evidence="1">
    <location>
        <begin position="32"/>
        <end position="46"/>
    </location>
</feature>
<protein>
    <submittedName>
        <fullName evidence="2">Uncharacterized protein</fullName>
    </submittedName>
</protein>
<name>A0A014P881_9HYPO</name>
<comment type="caution">
    <text evidence="2">The sequence shown here is derived from an EMBL/GenBank/DDBJ whole genome shotgun (WGS) entry which is preliminary data.</text>
</comment>
<gene>
    <name evidence="2" type="ORF">X797_007577</name>
</gene>
<dbReference type="Proteomes" id="UP000030151">
    <property type="component" value="Unassembled WGS sequence"/>
</dbReference>
<feature type="region of interest" description="Disordered" evidence="1">
    <location>
        <begin position="1"/>
        <end position="124"/>
    </location>
</feature>
<dbReference type="EMBL" id="JELW01000019">
    <property type="protein sequence ID" value="EXU99441.1"/>
    <property type="molecule type" value="Genomic_DNA"/>
</dbReference>
<reference evidence="2 3" key="1">
    <citation type="submission" date="2014-02" db="EMBL/GenBank/DDBJ databases">
        <title>The genome sequence of the entomopathogenic fungus Metarhizium robertsii ARSEF 2575.</title>
        <authorList>
            <person name="Giuliano Garisto Donzelli B."/>
            <person name="Roe B.A."/>
            <person name="Macmil S.L."/>
            <person name="Krasnoff S.B."/>
            <person name="Gibson D.M."/>
        </authorList>
    </citation>
    <scope>NUCLEOTIDE SEQUENCE [LARGE SCALE GENOMIC DNA]</scope>
    <source>
        <strain evidence="2 3">ARSEF 2575</strain>
    </source>
</reference>
<feature type="compositionally biased region" description="Polar residues" evidence="1">
    <location>
        <begin position="9"/>
        <end position="18"/>
    </location>
</feature>
<sequence length="157" mass="17593">MPFRIKQVATRSRGTYGSQPMHFPDIEDSNPELETNSNCSRAQGRSLSPKLHRMPTSGEDTAMADSCCHNADDDNTKKDNNHCDDNHDDNYISQSESGSTPDTRSACHSQKYDGSWSEKGREVETEKDYTCCDVQKSQFDSGIRKELGGEKYQGVIM</sequence>
<evidence type="ECO:0000313" key="2">
    <source>
        <dbReference type="EMBL" id="EXU99441.1"/>
    </source>
</evidence>
<organism evidence="2 3">
    <name type="scientific">Metarhizium robertsii</name>
    <dbReference type="NCBI Taxonomy" id="568076"/>
    <lineage>
        <taxon>Eukaryota</taxon>
        <taxon>Fungi</taxon>
        <taxon>Dikarya</taxon>
        <taxon>Ascomycota</taxon>
        <taxon>Pezizomycotina</taxon>
        <taxon>Sordariomycetes</taxon>
        <taxon>Hypocreomycetidae</taxon>
        <taxon>Hypocreales</taxon>
        <taxon>Clavicipitaceae</taxon>
        <taxon>Metarhizium</taxon>
    </lineage>
</organism>
<accession>A0A014P881</accession>
<dbReference type="AlphaFoldDB" id="A0A014P881"/>
<feature type="compositionally biased region" description="Polar residues" evidence="1">
    <location>
        <begin position="91"/>
        <end position="108"/>
    </location>
</feature>
<dbReference type="HOGENOM" id="CLU_1678330_0_0_1"/>
<proteinExistence type="predicted"/>
<evidence type="ECO:0000256" key="1">
    <source>
        <dbReference type="SAM" id="MobiDB-lite"/>
    </source>
</evidence>
<feature type="compositionally biased region" description="Basic and acidic residues" evidence="1">
    <location>
        <begin position="70"/>
        <end position="90"/>
    </location>
</feature>
<evidence type="ECO:0000313" key="3">
    <source>
        <dbReference type="Proteomes" id="UP000030151"/>
    </source>
</evidence>